<dbReference type="Pfam" id="PF00753">
    <property type="entry name" value="Lactamase_B"/>
    <property type="match status" value="1"/>
</dbReference>
<sequence length="401" mass="46397">MVQIKMYPAKNGDCFLISLGEIEKKHILIDCGYIDTYENFLKRDLVKIAECNEKINLMIVTHIDSDHISGAIKFIEDNNKNKFIEIDEVWFNAYRHLQSFKKDEDELQEIEKDLLEREIALGKSHLNRYNRDEITKDEISAKQGSTLGALLLQGNYNWNGKFNGGPVVSKDNKPIYIDEIKINLLSPDEDKLNKLEAKWVKELKKKKWNFTINKNELFDDAYEYMQMMYEDDSNITVSDISRQSQEGTKILEESIEIEFPIDESVNNGSSIAILIKSNETKLLFLADAHPNIIIDKLREIGEENFDLVKVSHHGSLKNTNYELASNLQSTKYLFSTNGFKHLHPDPQTIIKLLAANPMCEKQLYFNYKTETSNIFESTELQNKYNYKIITGNGEMPIVIEL</sequence>
<dbReference type="InterPro" id="IPR052159">
    <property type="entry name" value="Competence_DNA_uptake"/>
</dbReference>
<dbReference type="Proteomes" id="UP001595817">
    <property type="component" value="Unassembled WGS sequence"/>
</dbReference>
<protein>
    <submittedName>
        <fullName evidence="2">MBL fold metallo-hydrolase</fullName>
    </submittedName>
</protein>
<proteinExistence type="predicted"/>
<dbReference type="PANTHER" id="PTHR30619:SF1">
    <property type="entry name" value="RECOMBINATION PROTEIN 2"/>
    <property type="match status" value="1"/>
</dbReference>
<keyword evidence="3" id="KW-1185">Reference proteome</keyword>
<evidence type="ECO:0000313" key="2">
    <source>
        <dbReference type="EMBL" id="MFC4409651.1"/>
    </source>
</evidence>
<dbReference type="InterPro" id="IPR001279">
    <property type="entry name" value="Metallo-B-lactamas"/>
</dbReference>
<reference evidence="3" key="1">
    <citation type="journal article" date="2019" name="Int. J. Syst. Evol. Microbiol.">
        <title>The Global Catalogue of Microorganisms (GCM) 10K type strain sequencing project: providing services to taxonomists for standard genome sequencing and annotation.</title>
        <authorList>
            <consortium name="The Broad Institute Genomics Platform"/>
            <consortium name="The Broad Institute Genome Sequencing Center for Infectious Disease"/>
            <person name="Wu L."/>
            <person name="Ma J."/>
        </authorList>
    </citation>
    <scope>NUCLEOTIDE SEQUENCE [LARGE SCALE GENOMIC DNA]</scope>
    <source>
        <strain evidence="3">CCUG 59778</strain>
    </source>
</reference>
<organism evidence="2 3">
    <name type="scientific">Chungangia koreensis</name>
    <dbReference type="NCBI Taxonomy" id="752657"/>
    <lineage>
        <taxon>Bacteria</taxon>
        <taxon>Bacillati</taxon>
        <taxon>Bacillota</taxon>
        <taxon>Bacilli</taxon>
        <taxon>Lactobacillales</taxon>
        <taxon>Chungangia</taxon>
    </lineage>
</organism>
<name>A0ABV8X135_9LACT</name>
<accession>A0ABV8X135</accession>
<dbReference type="SUPFAM" id="SSF56281">
    <property type="entry name" value="Metallo-hydrolase/oxidoreductase"/>
    <property type="match status" value="1"/>
</dbReference>
<dbReference type="EMBL" id="JBHSEC010000004">
    <property type="protein sequence ID" value="MFC4409651.1"/>
    <property type="molecule type" value="Genomic_DNA"/>
</dbReference>
<evidence type="ECO:0000313" key="3">
    <source>
        <dbReference type="Proteomes" id="UP001595817"/>
    </source>
</evidence>
<dbReference type="PANTHER" id="PTHR30619">
    <property type="entry name" value="DNA INTERNALIZATION/COMPETENCE PROTEIN COMEC/REC2"/>
    <property type="match status" value="1"/>
</dbReference>
<dbReference type="InterPro" id="IPR036866">
    <property type="entry name" value="RibonucZ/Hydroxyglut_hydro"/>
</dbReference>
<gene>
    <name evidence="2" type="ORF">ACFOZY_04275</name>
</gene>
<comment type="caution">
    <text evidence="2">The sequence shown here is derived from an EMBL/GenBank/DDBJ whole genome shotgun (WGS) entry which is preliminary data.</text>
</comment>
<dbReference type="Gene3D" id="3.60.15.10">
    <property type="entry name" value="Ribonuclease Z/Hydroxyacylglutathione hydrolase-like"/>
    <property type="match status" value="1"/>
</dbReference>
<feature type="domain" description="Metallo-beta-lactamase" evidence="1">
    <location>
        <begin position="11"/>
        <end position="89"/>
    </location>
</feature>
<evidence type="ECO:0000259" key="1">
    <source>
        <dbReference type="Pfam" id="PF00753"/>
    </source>
</evidence>
<dbReference type="RefSeq" id="WP_378152634.1">
    <property type="nucleotide sequence ID" value="NZ_JBHSEC010000004.1"/>
</dbReference>